<accession>A0A381U640</accession>
<evidence type="ECO:0000313" key="6">
    <source>
        <dbReference type="EMBL" id="SVA21963.1"/>
    </source>
</evidence>
<evidence type="ECO:0000256" key="3">
    <source>
        <dbReference type="ARBA" id="ARBA00022898"/>
    </source>
</evidence>
<keyword evidence="3" id="KW-0663">Pyridoxal phosphate</keyword>
<protein>
    <recommendedName>
        <fullName evidence="5">Orn/DAP/Arg decarboxylase 2 N-terminal domain-containing protein</fullName>
    </recommendedName>
</protein>
<gene>
    <name evidence="6" type="ORF">METZ01_LOCUS74817</name>
</gene>
<dbReference type="Gene3D" id="2.40.37.10">
    <property type="entry name" value="Lyase, Ornithine Decarboxylase, Chain A, domain 1"/>
    <property type="match status" value="1"/>
</dbReference>
<dbReference type="InterPro" id="IPR022644">
    <property type="entry name" value="De-COase2_N"/>
</dbReference>
<dbReference type="EMBL" id="UINC01005539">
    <property type="protein sequence ID" value="SVA21963.1"/>
    <property type="molecule type" value="Genomic_DNA"/>
</dbReference>
<dbReference type="AlphaFoldDB" id="A0A381U640"/>
<dbReference type="InterPro" id="IPR029066">
    <property type="entry name" value="PLP-binding_barrel"/>
</dbReference>
<dbReference type="InterPro" id="IPR009006">
    <property type="entry name" value="Ala_racemase/Decarboxylase_C"/>
</dbReference>
<evidence type="ECO:0000259" key="5">
    <source>
        <dbReference type="Pfam" id="PF02784"/>
    </source>
</evidence>
<dbReference type="GO" id="GO:0008836">
    <property type="term" value="F:diaminopimelate decarboxylase activity"/>
    <property type="evidence" value="ECO:0007669"/>
    <property type="project" value="InterPro"/>
</dbReference>
<comment type="cofactor">
    <cofactor evidence="1">
        <name>pyridoxal 5'-phosphate</name>
        <dbReference type="ChEBI" id="CHEBI:597326"/>
    </cofactor>
</comment>
<reference evidence="6" key="1">
    <citation type="submission" date="2018-05" db="EMBL/GenBank/DDBJ databases">
        <authorList>
            <person name="Lanie J.A."/>
            <person name="Ng W.-L."/>
            <person name="Kazmierczak K.M."/>
            <person name="Andrzejewski T.M."/>
            <person name="Davidsen T.M."/>
            <person name="Wayne K.J."/>
            <person name="Tettelin H."/>
            <person name="Glass J.I."/>
            <person name="Rusch D."/>
            <person name="Podicherti R."/>
            <person name="Tsui H.-C.T."/>
            <person name="Winkler M.E."/>
        </authorList>
    </citation>
    <scope>NUCLEOTIDE SEQUENCE</scope>
</reference>
<dbReference type="PRINTS" id="PR01179">
    <property type="entry name" value="ODADCRBXLASE"/>
</dbReference>
<organism evidence="6">
    <name type="scientific">marine metagenome</name>
    <dbReference type="NCBI Taxonomy" id="408172"/>
    <lineage>
        <taxon>unclassified sequences</taxon>
        <taxon>metagenomes</taxon>
        <taxon>ecological metagenomes</taxon>
    </lineage>
</organism>
<dbReference type="SUPFAM" id="SSF51419">
    <property type="entry name" value="PLP-binding barrel"/>
    <property type="match status" value="1"/>
</dbReference>
<dbReference type="Gene3D" id="3.20.20.10">
    <property type="entry name" value="Alanine racemase"/>
    <property type="match status" value="1"/>
</dbReference>
<dbReference type="InterPro" id="IPR002986">
    <property type="entry name" value="DAP_deCOOHase_LysA"/>
</dbReference>
<name>A0A381U640_9ZZZZ</name>
<dbReference type="PANTHER" id="PTHR43727:SF2">
    <property type="entry name" value="GROUP IV DECARBOXYLASE"/>
    <property type="match status" value="1"/>
</dbReference>
<feature type="domain" description="Orn/DAP/Arg decarboxylase 2 N-terminal" evidence="5">
    <location>
        <begin position="39"/>
        <end position="274"/>
    </location>
</feature>
<dbReference type="PRINTS" id="PR01181">
    <property type="entry name" value="DAPDCRBXLASE"/>
</dbReference>
<dbReference type="Pfam" id="PF02784">
    <property type="entry name" value="Orn_Arg_deC_N"/>
    <property type="match status" value="1"/>
</dbReference>
<keyword evidence="2" id="KW-0210">Decarboxylase</keyword>
<dbReference type="InterPro" id="IPR000183">
    <property type="entry name" value="Orn/DAP/Arg_de-COase"/>
</dbReference>
<evidence type="ECO:0000256" key="1">
    <source>
        <dbReference type="ARBA" id="ARBA00001933"/>
    </source>
</evidence>
<dbReference type="PANTHER" id="PTHR43727">
    <property type="entry name" value="DIAMINOPIMELATE DECARBOXYLASE"/>
    <property type="match status" value="1"/>
</dbReference>
<dbReference type="SUPFAM" id="SSF50621">
    <property type="entry name" value="Alanine racemase C-terminal domain-like"/>
    <property type="match status" value="1"/>
</dbReference>
<evidence type="ECO:0000256" key="4">
    <source>
        <dbReference type="ARBA" id="ARBA00023239"/>
    </source>
</evidence>
<keyword evidence="4" id="KW-0456">Lyase</keyword>
<proteinExistence type="predicted"/>
<sequence length="386" mass="44072">MIDSVLPLQESVWWLQKRDHLLDLAKNQLNAFIYDSKTIERSIASLKNMESIDKIFYAMKANFNPDLLRILYDFNINFECVSPGEVKFLIKTFPNIGINRILFTPNFSPKDEYIWAMNLGLKVTIDNLYPLKEWPEIFKNKNIIVRIDTGHGEGHHKHVKTAGKESKFGIHLPQVKELMVLVKSMDINIVGIHAHNGSEIYEVNNWITIAEQLALIGKEFNTTKFLDIGGGFPTSNHSDNRSVSMKDLDDGLLRIKQKYPNYKFWIEPGRYLVAESGILLTHITQMKNKGDKKFIGVGTGMNTLIRPALYDAHHEIINLTRYYDNTVTELVEIVGPICESGDSFGMHRFKKGSREDDVILIANVGAYGSSMSSHYNLRELPIEIIL</sequence>
<evidence type="ECO:0000256" key="2">
    <source>
        <dbReference type="ARBA" id="ARBA00022793"/>
    </source>
</evidence>
<dbReference type="GO" id="GO:0009089">
    <property type="term" value="P:lysine biosynthetic process via diaminopimelate"/>
    <property type="evidence" value="ECO:0007669"/>
    <property type="project" value="InterPro"/>
</dbReference>